<dbReference type="Pfam" id="PF03372">
    <property type="entry name" value="Exo_endo_phos"/>
    <property type="match status" value="1"/>
</dbReference>
<dbReference type="RefSeq" id="WP_386054342.1">
    <property type="nucleotide sequence ID" value="NZ_JBHTKH010000017.1"/>
</dbReference>
<organism evidence="3 4">
    <name type="scientific">Terrabacter terrigena</name>
    <dbReference type="NCBI Taxonomy" id="574718"/>
    <lineage>
        <taxon>Bacteria</taxon>
        <taxon>Bacillati</taxon>
        <taxon>Actinomycetota</taxon>
        <taxon>Actinomycetes</taxon>
        <taxon>Micrococcales</taxon>
        <taxon>Intrasporangiaceae</taxon>
        <taxon>Terrabacter</taxon>
    </lineage>
</organism>
<evidence type="ECO:0000313" key="4">
    <source>
        <dbReference type="Proteomes" id="UP001597046"/>
    </source>
</evidence>
<feature type="chain" id="PRO_5046007892" evidence="1">
    <location>
        <begin position="28"/>
        <end position="292"/>
    </location>
</feature>
<evidence type="ECO:0000259" key="2">
    <source>
        <dbReference type="Pfam" id="PF03372"/>
    </source>
</evidence>
<sequence>MRVRLVRSPRWAAAATCFVVLSLGCLAGCDAGPAASDPTSSSRPTTGGAGTAVRVLQMNLCNSGRADCYSSGRAVSLALALIHEHRPQMVSLNEVCRDDLGVLGHAMSSAFPATTVASAFTAAQDRPTQAPVRCQNGQEFGDGVLVVVSPPAVASRSYSGVYPVQDHGDPEGRVWVCIDLATRFAACTTHTTSASTTTALDQCRYLLSSVVPGISRRNDGAPIILGADLNLSAHGSPSPDSCLPSGYQRADDDRLQDVVVSPGVAVRSHSVIDMQGTTDHPGLLVDVVLARH</sequence>
<protein>
    <submittedName>
        <fullName evidence="3">Endonuclease/exonuclease/phosphatase family protein</fullName>
    </submittedName>
</protein>
<dbReference type="PROSITE" id="PS51257">
    <property type="entry name" value="PROKAR_LIPOPROTEIN"/>
    <property type="match status" value="1"/>
</dbReference>
<reference evidence="4" key="1">
    <citation type="journal article" date="2019" name="Int. J. Syst. Evol. Microbiol.">
        <title>The Global Catalogue of Microorganisms (GCM) 10K type strain sequencing project: providing services to taxonomists for standard genome sequencing and annotation.</title>
        <authorList>
            <consortium name="The Broad Institute Genomics Platform"/>
            <consortium name="The Broad Institute Genome Sequencing Center for Infectious Disease"/>
            <person name="Wu L."/>
            <person name="Ma J."/>
        </authorList>
    </citation>
    <scope>NUCLEOTIDE SEQUENCE [LARGE SCALE GENOMIC DNA]</scope>
    <source>
        <strain evidence="4">CCUG 57508</strain>
    </source>
</reference>
<dbReference type="Gene3D" id="3.60.10.10">
    <property type="entry name" value="Endonuclease/exonuclease/phosphatase"/>
    <property type="match status" value="1"/>
</dbReference>
<dbReference type="GO" id="GO:0004519">
    <property type="term" value="F:endonuclease activity"/>
    <property type="evidence" value="ECO:0007669"/>
    <property type="project" value="UniProtKB-KW"/>
</dbReference>
<evidence type="ECO:0000313" key="3">
    <source>
        <dbReference type="EMBL" id="MFD1056281.1"/>
    </source>
</evidence>
<feature type="signal peptide" evidence="1">
    <location>
        <begin position="1"/>
        <end position="27"/>
    </location>
</feature>
<gene>
    <name evidence="3" type="ORF">ACFQ2V_18365</name>
</gene>
<dbReference type="SUPFAM" id="SSF56219">
    <property type="entry name" value="DNase I-like"/>
    <property type="match status" value="1"/>
</dbReference>
<dbReference type="InterPro" id="IPR036691">
    <property type="entry name" value="Endo/exonu/phosph_ase_sf"/>
</dbReference>
<name>A0ABW3N0C2_9MICO</name>
<keyword evidence="1" id="KW-0732">Signal</keyword>
<dbReference type="EMBL" id="JBHTKH010000017">
    <property type="protein sequence ID" value="MFD1056281.1"/>
    <property type="molecule type" value="Genomic_DNA"/>
</dbReference>
<accession>A0ABW3N0C2</accession>
<evidence type="ECO:0000256" key="1">
    <source>
        <dbReference type="SAM" id="SignalP"/>
    </source>
</evidence>
<dbReference type="Proteomes" id="UP001597046">
    <property type="component" value="Unassembled WGS sequence"/>
</dbReference>
<comment type="caution">
    <text evidence="3">The sequence shown here is derived from an EMBL/GenBank/DDBJ whole genome shotgun (WGS) entry which is preliminary data.</text>
</comment>
<keyword evidence="3" id="KW-0540">Nuclease</keyword>
<feature type="domain" description="Endonuclease/exonuclease/phosphatase" evidence="2">
    <location>
        <begin position="79"/>
        <end position="280"/>
    </location>
</feature>
<proteinExistence type="predicted"/>
<dbReference type="InterPro" id="IPR005135">
    <property type="entry name" value="Endo/exonuclease/phosphatase"/>
</dbReference>
<keyword evidence="4" id="KW-1185">Reference proteome</keyword>
<keyword evidence="3" id="KW-0255">Endonuclease</keyword>
<keyword evidence="3" id="KW-0378">Hydrolase</keyword>